<dbReference type="CDD" id="cd18011">
    <property type="entry name" value="DEXDc_RapA"/>
    <property type="match status" value="1"/>
</dbReference>
<dbReference type="PROSITE" id="PS51192">
    <property type="entry name" value="HELICASE_ATP_BIND_1"/>
    <property type="match status" value="1"/>
</dbReference>
<dbReference type="GO" id="GO:0016787">
    <property type="term" value="F:hydrolase activity"/>
    <property type="evidence" value="ECO:0007669"/>
    <property type="project" value="UniProtKB-KW"/>
</dbReference>
<evidence type="ECO:0000256" key="4">
    <source>
        <dbReference type="ARBA" id="ARBA00022840"/>
    </source>
</evidence>
<feature type="coiled-coil region" evidence="5">
    <location>
        <begin position="111"/>
        <end position="145"/>
    </location>
</feature>
<dbReference type="SMART" id="SM00490">
    <property type="entry name" value="HELICc"/>
    <property type="match status" value="1"/>
</dbReference>
<comment type="caution">
    <text evidence="9">The sequence shown here is derived from an EMBL/GenBank/DDBJ whole genome shotgun (WGS) entry which is preliminary data.</text>
</comment>
<feature type="compositionally biased region" description="Basic and acidic residues" evidence="6">
    <location>
        <begin position="196"/>
        <end position="210"/>
    </location>
</feature>
<feature type="region of interest" description="Disordered" evidence="6">
    <location>
        <begin position="1"/>
        <end position="22"/>
    </location>
</feature>
<dbReference type="AlphaFoldDB" id="A0A832A1J1"/>
<dbReference type="InterPro" id="IPR001650">
    <property type="entry name" value="Helicase_C-like"/>
</dbReference>
<feature type="domain" description="Helicase C-terminal" evidence="8">
    <location>
        <begin position="577"/>
        <end position="721"/>
    </location>
</feature>
<dbReference type="SMART" id="SM00487">
    <property type="entry name" value="DEXDc"/>
    <property type="match status" value="1"/>
</dbReference>
<evidence type="ECO:0000313" key="9">
    <source>
        <dbReference type="EMBL" id="HFK97843.1"/>
    </source>
</evidence>
<sequence length="783" mass="88524">MAEDKELKRKRKRKEKQAQRRAAKDRAVKVYRTEELSSLFTQYLNAGQFDAAWLVAQKLRKSSPTAPLVYEMLYLCGVYSGNRERLYEALRFGFEHGHIKAKSSLVHLLALADYYNNVHLMEQVLETLETKKSSFVGKLEKKEREKLAEVKQRLSARQAHREKQAGQPPPPSPPVATKEAEAPHMAETQDVGAEEGNGREPASRKPEDSLKVSVHAEIDPHPLLDVLQAGMAAPKERLDVALEALQVSFQSTYDELLCLSTLTDVDSYWYQQETARKVMKHFRGRAILADEVGLGKTIEACLVLKEYMVRGLVKKALILVPSALVNQWQAELRDKFGLHFVSTNDDLFKQDPAGFWKQPLVVASLQTARTARHFDAVTSRFDDLVIVDEAHHLKNHTTANWKLVNNLHKTFLLLLTATPVQNNLEELYNLVTLLKPGHLQTRKAFKEQFVARGNPFDPINRDKLRALLQEVMVRNTRSVAQVQLPPRFATTVQVEPSSAEKAFDEAVHAFVRHEAAQSASGLLKQQLRKVLEAAGSSPYAAAGLLENLARHGNGLGRQAASLAKEARSLHEMAKARRVVELVRAIAEPVILFVNYRATLEALRQMFAKRGVDHVVFTGGMTNEQKKEAVETFRKGRRVFLSTGTGGEGHNLQFCHTLINYDLPWNPMEIEQRIGRLHRIGQRHPVQVYNFCAAGSIEERILDVLDRKINMFELVVGEIDMILGRLQGEKEFAEMVFDLWVTHGDEASREKAFEALATRLKKARTAYEKTKALDEKLFQDDFGT</sequence>
<gene>
    <name evidence="9" type="ORF">ENS06_11065</name>
</gene>
<name>A0A832A1J1_9BACT</name>
<keyword evidence="2" id="KW-0378">Hydrolase</keyword>
<dbReference type="PANTHER" id="PTHR10799">
    <property type="entry name" value="SNF2/RAD54 HELICASE FAMILY"/>
    <property type="match status" value="1"/>
</dbReference>
<dbReference type="SUPFAM" id="SSF52540">
    <property type="entry name" value="P-loop containing nucleoside triphosphate hydrolases"/>
    <property type="match status" value="2"/>
</dbReference>
<accession>A0A832A1J1</accession>
<dbReference type="Gene3D" id="3.40.50.10810">
    <property type="entry name" value="Tandem AAA-ATPase domain"/>
    <property type="match status" value="1"/>
</dbReference>
<dbReference type="InterPro" id="IPR038718">
    <property type="entry name" value="SNF2-like_sf"/>
</dbReference>
<dbReference type="InterPro" id="IPR000330">
    <property type="entry name" value="SNF2_N"/>
</dbReference>
<dbReference type="Pfam" id="PF00176">
    <property type="entry name" value="SNF2-rel_dom"/>
    <property type="match status" value="1"/>
</dbReference>
<evidence type="ECO:0000256" key="5">
    <source>
        <dbReference type="SAM" id="Coils"/>
    </source>
</evidence>
<dbReference type="GO" id="GO:0004386">
    <property type="term" value="F:helicase activity"/>
    <property type="evidence" value="ECO:0007669"/>
    <property type="project" value="UniProtKB-KW"/>
</dbReference>
<dbReference type="PROSITE" id="PS51194">
    <property type="entry name" value="HELICASE_CTER"/>
    <property type="match status" value="1"/>
</dbReference>
<reference evidence="9" key="1">
    <citation type="journal article" date="2020" name="mSystems">
        <title>Genome- and Community-Level Interaction Insights into Carbon Utilization and Element Cycling Functions of Hydrothermarchaeota in Hydrothermal Sediment.</title>
        <authorList>
            <person name="Zhou Z."/>
            <person name="Liu Y."/>
            <person name="Xu W."/>
            <person name="Pan J."/>
            <person name="Luo Z.H."/>
            <person name="Li M."/>
        </authorList>
    </citation>
    <scope>NUCLEOTIDE SEQUENCE [LARGE SCALE GENOMIC DNA]</scope>
    <source>
        <strain evidence="9">SpSt-456</strain>
    </source>
</reference>
<evidence type="ECO:0000256" key="2">
    <source>
        <dbReference type="ARBA" id="ARBA00022801"/>
    </source>
</evidence>
<dbReference type="InterPro" id="IPR027417">
    <property type="entry name" value="P-loop_NTPase"/>
</dbReference>
<keyword evidence="4" id="KW-0067">ATP-binding</keyword>
<evidence type="ECO:0000259" key="7">
    <source>
        <dbReference type="PROSITE" id="PS51192"/>
    </source>
</evidence>
<evidence type="ECO:0000256" key="1">
    <source>
        <dbReference type="ARBA" id="ARBA00022741"/>
    </source>
</evidence>
<dbReference type="Gene3D" id="3.40.50.300">
    <property type="entry name" value="P-loop containing nucleotide triphosphate hydrolases"/>
    <property type="match status" value="1"/>
</dbReference>
<protein>
    <submittedName>
        <fullName evidence="9">DEAD/DEAH box helicase</fullName>
    </submittedName>
</protein>
<dbReference type="InterPro" id="IPR049730">
    <property type="entry name" value="SNF2/RAD54-like_C"/>
</dbReference>
<dbReference type="EMBL" id="DSTK01000034">
    <property type="protein sequence ID" value="HFK97843.1"/>
    <property type="molecule type" value="Genomic_DNA"/>
</dbReference>
<feature type="region of interest" description="Disordered" evidence="6">
    <location>
        <begin position="147"/>
        <end position="210"/>
    </location>
</feature>
<organism evidence="9">
    <name type="scientific">Desulfacinum infernum</name>
    <dbReference type="NCBI Taxonomy" id="35837"/>
    <lineage>
        <taxon>Bacteria</taxon>
        <taxon>Pseudomonadati</taxon>
        <taxon>Thermodesulfobacteriota</taxon>
        <taxon>Syntrophobacteria</taxon>
        <taxon>Syntrophobacterales</taxon>
        <taxon>Syntrophobacteraceae</taxon>
        <taxon>Desulfacinum</taxon>
    </lineage>
</organism>
<dbReference type="InterPro" id="IPR014001">
    <property type="entry name" value="Helicase_ATP-bd"/>
</dbReference>
<evidence type="ECO:0000256" key="3">
    <source>
        <dbReference type="ARBA" id="ARBA00022806"/>
    </source>
</evidence>
<feature type="domain" description="Helicase ATP-binding" evidence="7">
    <location>
        <begin position="277"/>
        <end position="437"/>
    </location>
</feature>
<proteinExistence type="predicted"/>
<dbReference type="InterPro" id="IPR057342">
    <property type="entry name" value="DEXDc_RapA"/>
</dbReference>
<keyword evidence="3 9" id="KW-0347">Helicase</keyword>
<evidence type="ECO:0000259" key="8">
    <source>
        <dbReference type="PROSITE" id="PS51194"/>
    </source>
</evidence>
<dbReference type="Pfam" id="PF00271">
    <property type="entry name" value="Helicase_C"/>
    <property type="match status" value="1"/>
</dbReference>
<dbReference type="GO" id="GO:0005524">
    <property type="term" value="F:ATP binding"/>
    <property type="evidence" value="ECO:0007669"/>
    <property type="project" value="UniProtKB-KW"/>
</dbReference>
<keyword evidence="1" id="KW-0547">Nucleotide-binding</keyword>
<evidence type="ECO:0000256" key="6">
    <source>
        <dbReference type="SAM" id="MobiDB-lite"/>
    </source>
</evidence>
<keyword evidence="5" id="KW-0175">Coiled coil</keyword>
<dbReference type="CDD" id="cd18793">
    <property type="entry name" value="SF2_C_SNF"/>
    <property type="match status" value="1"/>
</dbReference>